<evidence type="ECO:0000259" key="1">
    <source>
        <dbReference type="SMART" id="SM00256"/>
    </source>
</evidence>
<proteinExistence type="predicted"/>
<dbReference type="Gene3D" id="1.20.1280.50">
    <property type="match status" value="1"/>
</dbReference>
<dbReference type="PANTHER" id="PTHR47123:SF24">
    <property type="entry name" value="LOW PROTEIN: F-BOX_KELCH-REPEAT PROTEIN"/>
    <property type="match status" value="1"/>
</dbReference>
<protein>
    <recommendedName>
        <fullName evidence="1">F-box domain-containing protein</fullName>
    </recommendedName>
</protein>
<dbReference type="InterPro" id="IPR005174">
    <property type="entry name" value="KIB1-4_b-propeller"/>
</dbReference>
<dbReference type="Proteomes" id="UP000489600">
    <property type="component" value="Unassembled WGS sequence"/>
</dbReference>
<dbReference type="PANTHER" id="PTHR47123">
    <property type="entry name" value="F-BOX PROTEIN SKIP23"/>
    <property type="match status" value="1"/>
</dbReference>
<dbReference type="AlphaFoldDB" id="A0A565C5I5"/>
<comment type="caution">
    <text evidence="2">The sequence shown here is derived from an EMBL/GenBank/DDBJ whole genome shotgun (WGS) entry which is preliminary data.</text>
</comment>
<reference evidence="2" key="1">
    <citation type="submission" date="2019-07" db="EMBL/GenBank/DDBJ databases">
        <authorList>
            <person name="Dittberner H."/>
        </authorList>
    </citation>
    <scope>NUCLEOTIDE SEQUENCE [LARGE SCALE GENOMIC DNA]</scope>
</reference>
<dbReference type="InterPro" id="IPR051304">
    <property type="entry name" value="SCF_F-box_domain"/>
</dbReference>
<sequence>MTSSSLSSMMSDWSLLPEELLHIISTYLEDCFDLLHARSVCSSWRSTLPFPFSLLRPSYSLPTFAEFPYVSEDLYTLQKIPLFLFRVKTPHGTAAISTSEYFLVGGIGRDKSEDQMDLPSPVECSVKVNIPRTEPTSMNMHNCQILPLGHQYRMIGWEPESWTTKNRGVAFIPLNKEKGVGGEFVVLLNYTRVLLVLRSAEMRWMRVKKVSEASCSDLVAFRGKFYATFLNEDIFVYDPYTLIGTPLKPSHPLRPSNHLVRSGDDDELFLVEHFNPYPEAEVLDFNRFACRVSMLDEEAGNWVEVSDIGDRVLFIGHYDNVSCSAKELPNGCGVSGNSIVFTNMGPVTYAYKYGVDTGREEDELNCWRTLRENRVTILNTSTVVPVGDNRVMRLTSPVLALRVEL</sequence>
<dbReference type="SUPFAM" id="SSF81383">
    <property type="entry name" value="F-box domain"/>
    <property type="match status" value="1"/>
</dbReference>
<feature type="domain" description="F-box" evidence="1">
    <location>
        <begin position="16"/>
        <end position="56"/>
    </location>
</feature>
<gene>
    <name evidence="2" type="ORF">ANE_LOCUS19365</name>
</gene>
<accession>A0A565C5I5</accession>
<dbReference type="InterPro" id="IPR001810">
    <property type="entry name" value="F-box_dom"/>
</dbReference>
<dbReference type="OrthoDB" id="600964at2759"/>
<dbReference type="InterPro" id="IPR036047">
    <property type="entry name" value="F-box-like_dom_sf"/>
</dbReference>
<evidence type="ECO:0000313" key="2">
    <source>
        <dbReference type="EMBL" id="VVB08921.1"/>
    </source>
</evidence>
<dbReference type="EMBL" id="CABITT030000006">
    <property type="protein sequence ID" value="VVB08921.1"/>
    <property type="molecule type" value="Genomic_DNA"/>
</dbReference>
<organism evidence="2 3">
    <name type="scientific">Arabis nemorensis</name>
    <dbReference type="NCBI Taxonomy" id="586526"/>
    <lineage>
        <taxon>Eukaryota</taxon>
        <taxon>Viridiplantae</taxon>
        <taxon>Streptophyta</taxon>
        <taxon>Embryophyta</taxon>
        <taxon>Tracheophyta</taxon>
        <taxon>Spermatophyta</taxon>
        <taxon>Magnoliopsida</taxon>
        <taxon>eudicotyledons</taxon>
        <taxon>Gunneridae</taxon>
        <taxon>Pentapetalae</taxon>
        <taxon>rosids</taxon>
        <taxon>malvids</taxon>
        <taxon>Brassicales</taxon>
        <taxon>Brassicaceae</taxon>
        <taxon>Arabideae</taxon>
        <taxon>Arabis</taxon>
    </lineage>
</organism>
<name>A0A565C5I5_9BRAS</name>
<dbReference type="SMART" id="SM00256">
    <property type="entry name" value="FBOX"/>
    <property type="match status" value="1"/>
</dbReference>
<dbReference type="Pfam" id="PF12937">
    <property type="entry name" value="F-box-like"/>
    <property type="match status" value="1"/>
</dbReference>
<keyword evidence="3" id="KW-1185">Reference proteome</keyword>
<evidence type="ECO:0000313" key="3">
    <source>
        <dbReference type="Proteomes" id="UP000489600"/>
    </source>
</evidence>
<dbReference type="Pfam" id="PF03478">
    <property type="entry name" value="Beta-prop_KIB1-4"/>
    <property type="match status" value="1"/>
</dbReference>